<evidence type="ECO:0000313" key="12">
    <source>
        <dbReference type="EMBL" id="ADU26964.1"/>
    </source>
</evidence>
<dbReference type="HOGENOM" id="CLU_009116_4_2_9"/>
<dbReference type="UniPathway" id="UPA00050">
    <property type="reaction ID" value="UER00461"/>
</dbReference>
<comment type="catalytic activity">
    <reaction evidence="10">
        <text>L-aspartate + ATP = 4-phospho-L-aspartate + ADP</text>
        <dbReference type="Rhea" id="RHEA:23776"/>
        <dbReference type="ChEBI" id="CHEBI:29991"/>
        <dbReference type="ChEBI" id="CHEBI:30616"/>
        <dbReference type="ChEBI" id="CHEBI:57535"/>
        <dbReference type="ChEBI" id="CHEBI:456216"/>
        <dbReference type="EC" id="2.7.2.4"/>
    </reaction>
</comment>
<evidence type="ECO:0000259" key="11">
    <source>
        <dbReference type="PROSITE" id="PS51671"/>
    </source>
</evidence>
<evidence type="ECO:0000256" key="7">
    <source>
        <dbReference type="ARBA" id="ARBA00022777"/>
    </source>
</evidence>
<dbReference type="eggNOG" id="COG0527">
    <property type="taxonomic scope" value="Bacteria"/>
</dbReference>
<dbReference type="InterPro" id="IPR002912">
    <property type="entry name" value="ACT_dom"/>
</dbReference>
<gene>
    <name evidence="12" type="ordered locus">Ethha_1427</name>
</gene>
<dbReference type="GO" id="GO:0009088">
    <property type="term" value="P:threonine biosynthetic process"/>
    <property type="evidence" value="ECO:0007669"/>
    <property type="project" value="UniProtKB-UniPathway"/>
</dbReference>
<proteinExistence type="inferred from homology"/>
<evidence type="ECO:0000256" key="6">
    <source>
        <dbReference type="ARBA" id="ARBA00022741"/>
    </source>
</evidence>
<evidence type="ECO:0000256" key="4">
    <source>
        <dbReference type="ARBA" id="ARBA00013059"/>
    </source>
</evidence>
<dbReference type="KEGG" id="eha:Ethha_1427"/>
<dbReference type="GO" id="GO:0004072">
    <property type="term" value="F:aspartate kinase activity"/>
    <property type="evidence" value="ECO:0007669"/>
    <property type="project" value="UniProtKB-EC"/>
</dbReference>
<keyword evidence="5" id="KW-0808">Transferase</keyword>
<dbReference type="PROSITE" id="PS51671">
    <property type="entry name" value="ACT"/>
    <property type="match status" value="1"/>
</dbReference>
<dbReference type="Gene3D" id="3.30.2130.10">
    <property type="entry name" value="VC0802-like"/>
    <property type="match status" value="1"/>
</dbReference>
<evidence type="ECO:0000256" key="1">
    <source>
        <dbReference type="ARBA" id="ARBA00004986"/>
    </source>
</evidence>
<evidence type="ECO:0000256" key="10">
    <source>
        <dbReference type="ARBA" id="ARBA00047872"/>
    </source>
</evidence>
<dbReference type="STRING" id="663278.Ethha_1427"/>
<dbReference type="Proteomes" id="UP000001551">
    <property type="component" value="Chromosome"/>
</dbReference>
<name>E6U6Z7_ETHHY</name>
<dbReference type="GO" id="GO:0005829">
    <property type="term" value="C:cytosol"/>
    <property type="evidence" value="ECO:0007669"/>
    <property type="project" value="TreeGrafter"/>
</dbReference>
<comment type="similarity">
    <text evidence="3">Belongs to the aspartokinase family.</text>
</comment>
<dbReference type="GO" id="GO:0005524">
    <property type="term" value="F:ATP binding"/>
    <property type="evidence" value="ECO:0007669"/>
    <property type="project" value="UniProtKB-KW"/>
</dbReference>
<reference evidence="12 13" key="1">
    <citation type="submission" date="2010-12" db="EMBL/GenBank/DDBJ databases">
        <title>Complete sequence of Ethanoligenens harbinense YUAN-3.</title>
        <authorList>
            <person name="Lucas S."/>
            <person name="Copeland A."/>
            <person name="Lapidus A."/>
            <person name="Cheng J.-F."/>
            <person name="Bruce D."/>
            <person name="Goodwin L."/>
            <person name="Pitluck S."/>
            <person name="Chertkov O."/>
            <person name="Misra M."/>
            <person name="Detter J.C."/>
            <person name="Han C."/>
            <person name="Tapia R."/>
            <person name="Land M."/>
            <person name="Hauser L."/>
            <person name="Jeffries C."/>
            <person name="Kyrpides N."/>
            <person name="Ivanova N."/>
            <person name="Mikhailova N."/>
            <person name="Wang A."/>
            <person name="Mouttaki H."/>
            <person name="He Z."/>
            <person name="Zhou J."/>
            <person name="Hemme C.L."/>
            <person name="Woyke T."/>
        </authorList>
    </citation>
    <scope>NUCLEOTIDE SEQUENCE [LARGE SCALE GENOMIC DNA]</scope>
    <source>
        <strain evidence="13">DSM 18485 / JCM 12961 / CGMCC 1.5033 / YUAN-3</strain>
    </source>
</reference>
<dbReference type="InterPro" id="IPR054352">
    <property type="entry name" value="ACT_Aspartokinase"/>
</dbReference>
<accession>E6U6Z7</accession>
<dbReference type="PANTHER" id="PTHR21499">
    <property type="entry name" value="ASPARTATE KINASE"/>
    <property type="match status" value="1"/>
</dbReference>
<evidence type="ECO:0000256" key="5">
    <source>
        <dbReference type="ARBA" id="ARBA00022679"/>
    </source>
</evidence>
<evidence type="ECO:0000256" key="9">
    <source>
        <dbReference type="ARBA" id="ARBA00023154"/>
    </source>
</evidence>
<evidence type="ECO:0000256" key="3">
    <source>
        <dbReference type="ARBA" id="ARBA00010122"/>
    </source>
</evidence>
<dbReference type="Pfam" id="PF22468">
    <property type="entry name" value="ACT_9"/>
    <property type="match status" value="1"/>
</dbReference>
<feature type="domain" description="ACT" evidence="11">
    <location>
        <begin position="96"/>
        <end position="162"/>
    </location>
</feature>
<comment type="pathway">
    <text evidence="2">Amino-acid biosynthesis; L-threonine biosynthesis; L-threonine from L-aspartate: step 1/5.</text>
</comment>
<dbReference type="CDD" id="cd04891">
    <property type="entry name" value="ACT_AK-LysC-DapG-like_1"/>
    <property type="match status" value="1"/>
</dbReference>
<dbReference type="GO" id="GO:0009089">
    <property type="term" value="P:lysine biosynthetic process via diaminopimelate"/>
    <property type="evidence" value="ECO:0007669"/>
    <property type="project" value="TreeGrafter"/>
</dbReference>
<dbReference type="RefSeq" id="WP_013485319.1">
    <property type="nucleotide sequence ID" value="NC_014828.1"/>
</dbReference>
<dbReference type="InterPro" id="IPR045865">
    <property type="entry name" value="ACT-like_dom_sf"/>
</dbReference>
<keyword evidence="9" id="KW-0028">Amino-acid biosynthesis</keyword>
<keyword evidence="13" id="KW-1185">Reference proteome</keyword>
<dbReference type="SUPFAM" id="SSF55021">
    <property type="entry name" value="ACT-like"/>
    <property type="match status" value="2"/>
</dbReference>
<evidence type="ECO:0000256" key="2">
    <source>
        <dbReference type="ARBA" id="ARBA00005139"/>
    </source>
</evidence>
<dbReference type="PANTHER" id="PTHR21499:SF3">
    <property type="entry name" value="ASPARTOKINASE"/>
    <property type="match status" value="1"/>
</dbReference>
<dbReference type="AlphaFoldDB" id="E6U6Z7"/>
<evidence type="ECO:0000256" key="8">
    <source>
        <dbReference type="ARBA" id="ARBA00022840"/>
    </source>
</evidence>
<keyword evidence="8" id="KW-0067">ATP-binding</keyword>
<keyword evidence="6" id="KW-0547">Nucleotide-binding</keyword>
<dbReference type="GO" id="GO:0009090">
    <property type="term" value="P:homoserine biosynthetic process"/>
    <property type="evidence" value="ECO:0007669"/>
    <property type="project" value="TreeGrafter"/>
</dbReference>
<dbReference type="EC" id="2.7.2.4" evidence="4"/>
<dbReference type="EMBL" id="CP002400">
    <property type="protein sequence ID" value="ADU26964.1"/>
    <property type="molecule type" value="Genomic_DNA"/>
</dbReference>
<dbReference type="UniPathway" id="UPA00051">
    <property type="reaction ID" value="UER00462"/>
</dbReference>
<sequence>MEDITTITVTEDVALVTLRSSPADIRFISHVFLEIAKKGVNVDMISQTTPVGSITSLSFTVSDEQIGEILEVCALLRRETPQIKTDIHSGNCKISFSGEVMRTKPGVAAHVFDALAEIGTDIRMITTSEVDISILIPQTEYPDVRERLEKLFAAKPQVTKTI</sequence>
<evidence type="ECO:0000313" key="13">
    <source>
        <dbReference type="Proteomes" id="UP000001551"/>
    </source>
</evidence>
<organism evidence="12 13">
    <name type="scientific">Ethanoligenens harbinense (strain DSM 18485 / JCM 12961 / CGMCC 1.5033 / YUAN-3)</name>
    <dbReference type="NCBI Taxonomy" id="663278"/>
    <lineage>
        <taxon>Bacteria</taxon>
        <taxon>Bacillati</taxon>
        <taxon>Bacillota</taxon>
        <taxon>Clostridia</taxon>
        <taxon>Eubacteriales</taxon>
        <taxon>Oscillospiraceae</taxon>
        <taxon>Ethanoligenens</taxon>
    </lineage>
</organism>
<keyword evidence="7" id="KW-0418">Kinase</keyword>
<protein>
    <recommendedName>
        <fullName evidence="4">aspartate kinase</fullName>
        <ecNumber evidence="4">2.7.2.4</ecNumber>
    </recommendedName>
</protein>
<keyword evidence="9" id="KW-0457">Lysine biosynthesis</keyword>
<comment type="pathway">
    <text evidence="1">Amino-acid biosynthesis; L-methionine biosynthesis via de novo pathway; L-homoserine from L-aspartate: step 1/3.</text>
</comment>